<feature type="compositionally biased region" description="Basic and acidic residues" evidence="8">
    <location>
        <begin position="280"/>
        <end position="295"/>
    </location>
</feature>
<keyword evidence="5" id="KW-0863">Zinc-finger</keyword>
<dbReference type="InterPro" id="IPR044066">
    <property type="entry name" value="TRIAD_supradom"/>
</dbReference>
<dbReference type="CDD" id="cd20353">
    <property type="entry name" value="Rcat_RBR_RNF216"/>
    <property type="match status" value="1"/>
</dbReference>
<proteinExistence type="predicted"/>
<dbReference type="OrthoDB" id="10009520at2759"/>
<evidence type="ECO:0000256" key="4">
    <source>
        <dbReference type="ARBA" id="ARBA00022737"/>
    </source>
</evidence>
<evidence type="ECO:0000256" key="1">
    <source>
        <dbReference type="ARBA" id="ARBA00004906"/>
    </source>
</evidence>
<feature type="domain" description="RING-type" evidence="9">
    <location>
        <begin position="309"/>
        <end position="525"/>
    </location>
</feature>
<evidence type="ECO:0000313" key="11">
    <source>
        <dbReference type="Proteomes" id="UP000572817"/>
    </source>
</evidence>
<feature type="compositionally biased region" description="Acidic residues" evidence="8">
    <location>
        <begin position="20"/>
        <end position="29"/>
    </location>
</feature>
<dbReference type="InterPro" id="IPR047545">
    <property type="entry name" value="BRcat_RBR_RNF216"/>
</dbReference>
<evidence type="ECO:0000256" key="7">
    <source>
        <dbReference type="ARBA" id="ARBA00022833"/>
    </source>
</evidence>
<dbReference type="Proteomes" id="UP000572817">
    <property type="component" value="Unassembled WGS sequence"/>
</dbReference>
<protein>
    <submittedName>
        <fullName evidence="10">Zinc finger C6HC-type protein</fullName>
    </submittedName>
</protein>
<feature type="region of interest" description="Disordered" evidence="8">
    <location>
        <begin position="156"/>
        <end position="184"/>
    </location>
</feature>
<feature type="region of interest" description="Disordered" evidence="8">
    <location>
        <begin position="20"/>
        <end position="46"/>
    </location>
</feature>
<dbReference type="AlphaFoldDB" id="A0A8H4N0J0"/>
<evidence type="ECO:0000313" key="10">
    <source>
        <dbReference type="EMBL" id="KAF4306249.1"/>
    </source>
</evidence>
<dbReference type="Pfam" id="PF26200">
    <property type="entry name" value="Rcat_RNF216"/>
    <property type="match status" value="1"/>
</dbReference>
<dbReference type="PROSITE" id="PS51873">
    <property type="entry name" value="TRIAD"/>
    <property type="match status" value="1"/>
</dbReference>
<keyword evidence="2" id="KW-0808">Transferase</keyword>
<organism evidence="10 11">
    <name type="scientific">Botryosphaeria dothidea</name>
    <dbReference type="NCBI Taxonomy" id="55169"/>
    <lineage>
        <taxon>Eukaryota</taxon>
        <taxon>Fungi</taxon>
        <taxon>Dikarya</taxon>
        <taxon>Ascomycota</taxon>
        <taxon>Pezizomycotina</taxon>
        <taxon>Dothideomycetes</taxon>
        <taxon>Dothideomycetes incertae sedis</taxon>
        <taxon>Botryosphaeriales</taxon>
        <taxon>Botryosphaeriaceae</taxon>
        <taxon>Botryosphaeria</taxon>
    </lineage>
</organism>
<keyword evidence="6" id="KW-0833">Ubl conjugation pathway</keyword>
<evidence type="ECO:0000256" key="8">
    <source>
        <dbReference type="SAM" id="MobiDB-lite"/>
    </source>
</evidence>
<dbReference type="Gene3D" id="1.20.120.1750">
    <property type="match status" value="1"/>
</dbReference>
<feature type="region of interest" description="Disordered" evidence="8">
    <location>
        <begin position="254"/>
        <end position="295"/>
    </location>
</feature>
<reference evidence="10" key="1">
    <citation type="submission" date="2020-04" db="EMBL/GenBank/DDBJ databases">
        <title>Genome Assembly and Annotation of Botryosphaeria dothidea sdau 11-99, a Latent Pathogen of Apple Fruit Ring Rot in China.</title>
        <authorList>
            <person name="Yu C."/>
            <person name="Diao Y."/>
            <person name="Lu Q."/>
            <person name="Zhao J."/>
            <person name="Cui S."/>
            <person name="Peng C."/>
            <person name="He B."/>
            <person name="Liu H."/>
        </authorList>
    </citation>
    <scope>NUCLEOTIDE SEQUENCE [LARGE SCALE GENOMIC DNA]</scope>
    <source>
        <strain evidence="10">Sdau11-99</strain>
    </source>
</reference>
<evidence type="ECO:0000256" key="6">
    <source>
        <dbReference type="ARBA" id="ARBA00022786"/>
    </source>
</evidence>
<dbReference type="GO" id="GO:0008270">
    <property type="term" value="F:zinc ion binding"/>
    <property type="evidence" value="ECO:0007669"/>
    <property type="project" value="UniProtKB-KW"/>
</dbReference>
<evidence type="ECO:0000256" key="3">
    <source>
        <dbReference type="ARBA" id="ARBA00022723"/>
    </source>
</evidence>
<evidence type="ECO:0000256" key="5">
    <source>
        <dbReference type="ARBA" id="ARBA00022771"/>
    </source>
</evidence>
<dbReference type="SUPFAM" id="SSF57850">
    <property type="entry name" value="RING/U-box"/>
    <property type="match status" value="2"/>
</dbReference>
<dbReference type="CDD" id="cd20339">
    <property type="entry name" value="BRcat_RBR_RNF216"/>
    <property type="match status" value="1"/>
</dbReference>
<comment type="pathway">
    <text evidence="1">Protein modification; protein ubiquitination.</text>
</comment>
<keyword evidence="4" id="KW-0677">Repeat</keyword>
<accession>A0A8H4N0J0</accession>
<keyword evidence="3" id="KW-0479">Metal-binding</keyword>
<dbReference type="PANTHER" id="PTHR22770:SF47">
    <property type="entry name" value="E3 UBIQUITIN-PROTEIN LIGASE RNF216"/>
    <property type="match status" value="1"/>
</dbReference>
<evidence type="ECO:0000259" key="9">
    <source>
        <dbReference type="PROSITE" id="PS51873"/>
    </source>
</evidence>
<evidence type="ECO:0000256" key="2">
    <source>
        <dbReference type="ARBA" id="ARBA00022679"/>
    </source>
</evidence>
<gene>
    <name evidence="10" type="ORF">GTA08_BOTSDO05474</name>
</gene>
<feature type="compositionally biased region" description="Basic and acidic residues" evidence="8">
    <location>
        <begin position="167"/>
        <end position="177"/>
    </location>
</feature>
<name>A0A8H4N0J0_9PEZI</name>
<comment type="caution">
    <text evidence="10">The sequence shown here is derived from an EMBL/GenBank/DDBJ whole genome shotgun (WGS) entry which is preliminary data.</text>
</comment>
<dbReference type="PANTHER" id="PTHR22770">
    <property type="entry name" value="UBIQUITIN CONJUGATING ENZYME 7 INTERACTING PROTEIN-RELATED"/>
    <property type="match status" value="1"/>
</dbReference>
<dbReference type="GO" id="GO:0016740">
    <property type="term" value="F:transferase activity"/>
    <property type="evidence" value="ECO:0007669"/>
    <property type="project" value="UniProtKB-KW"/>
</dbReference>
<keyword evidence="11" id="KW-1185">Reference proteome</keyword>
<keyword evidence="7" id="KW-0862">Zinc</keyword>
<dbReference type="EMBL" id="WWBZ02000033">
    <property type="protein sequence ID" value="KAF4306249.1"/>
    <property type="molecule type" value="Genomic_DNA"/>
</dbReference>
<dbReference type="InterPro" id="IPR051628">
    <property type="entry name" value="LUBAC_E3_Ligases"/>
</dbReference>
<sequence length="719" mass="81949">MAPTRPAILAQAREVIEIDSDNDSDDEVVEIPRPRPVRPVAHMPPQPLQPAFRERSALADEFMALCAKAEAEQDAQRRAEETQHRISIAPEPEVARSITVDECLAKVLEIYPDISHDHVRKMLRDGLEVGIQLDTTWCEQLIVRILDEGQYPTEREAKRAALKRKREPSENDFDRSPMRNGTSAVRRAYQSVATIVLQNEYPEIPVKFIDQTLREKASLFKAFLALEEAERTSSAMDASRRPYRKVRRRDPKPLPIIHEDTHSEAMESVQKELSAAQKKVAGDTAKRQREEQKRLEEEQNNAIALSNNEMVECPCCCDKFAANRMAFCNGEKVHFYCYECARRWVNEEMVQGKCYPKCFATVDCGAEISQAQLKAFLKPEEYKRLEMLQQWDAVNMAGIENFVRCPFCDFGAECEPVETDREFRCQNPNCRIVSCRLCEKETHTPKTCAEAEKDRKGSVRHRVEEAMTDALLRTCNKCKIKFLKLDGCNKMTCPKCGNAQCYVCGKNVNSYNHFHQSAGKCPLYDNNTEKRHQDEVKAAEAAALEVVRQQNPDMTEEELRIQFSDNVQQEEQKRVAAGERHRPLAHTGLTYRGVNTKGRPRRIYLVCGLPLPPWDNHGLHISMRVNSSCNSNASSSICSDFSNASNSTWSRFSNTSSSCSSKFINDSRCYRIYNAIKISIKLMVIDTARTTGLKSLSWTWTFQSILFVEFLINTASNHG</sequence>
<dbReference type="InterPro" id="IPR047546">
    <property type="entry name" value="Rcat_RBR_RNF216"/>
</dbReference>